<dbReference type="eggNOG" id="arCOG05729">
    <property type="taxonomic scope" value="Archaea"/>
</dbReference>
<dbReference type="PANTHER" id="PTHR11228">
    <property type="entry name" value="RADICAL SAM DOMAIN PROTEIN"/>
    <property type="match status" value="1"/>
</dbReference>
<dbReference type="Pfam" id="PF13186">
    <property type="entry name" value="SPASM"/>
    <property type="match status" value="1"/>
</dbReference>
<dbReference type="InterPro" id="IPR058240">
    <property type="entry name" value="rSAM_sf"/>
</dbReference>
<dbReference type="AlphaFoldDB" id="A0A075LUK6"/>
<feature type="domain" description="4Fe4S-binding SPASM" evidence="1">
    <location>
        <begin position="223"/>
        <end position="281"/>
    </location>
</feature>
<name>A0A075LUK6_9EURY</name>
<dbReference type="Proteomes" id="UP000027981">
    <property type="component" value="Chromosome"/>
</dbReference>
<reference evidence="2 3" key="2">
    <citation type="journal article" date="2015" name="Genome Announc.">
        <title>Complete Genome Sequence of Hyperthermophilic Piezophilic Archaeon Palaeococcus pacificus DY20341T, Isolated from Deep-Sea Hydrothermal Sediments.</title>
        <authorList>
            <person name="Zeng X."/>
            <person name="Jebbar M."/>
            <person name="Shao Z."/>
        </authorList>
    </citation>
    <scope>NUCLEOTIDE SEQUENCE [LARGE SCALE GENOMIC DNA]</scope>
    <source>
        <strain evidence="2 3">DY20341</strain>
    </source>
</reference>
<dbReference type="RefSeq" id="WP_052649142.1">
    <property type="nucleotide sequence ID" value="NZ_CP006019.1"/>
</dbReference>
<dbReference type="PANTHER" id="PTHR11228:SF34">
    <property type="entry name" value="TUNGSTEN-CONTAINING ALDEHYDE FERREDOXIN OXIDOREDUCTASE COFACTOR MODIFYING PROTEIN"/>
    <property type="match status" value="1"/>
</dbReference>
<proteinExistence type="predicted"/>
<dbReference type="InterPro" id="IPR013785">
    <property type="entry name" value="Aldolase_TIM"/>
</dbReference>
<dbReference type="InterPro" id="IPR023885">
    <property type="entry name" value="4Fe4S-binding_SPASM_dom"/>
</dbReference>
<dbReference type="NCBIfam" id="TIGR04085">
    <property type="entry name" value="rSAM_more_4Fe4S"/>
    <property type="match status" value="1"/>
</dbReference>
<dbReference type="Gene3D" id="3.20.20.70">
    <property type="entry name" value="Aldolase class I"/>
    <property type="match status" value="1"/>
</dbReference>
<sequence>MERTKIEPVMVDSTLVEGRFISIAKPPWTNREHNGKLERLIIQLGKGKGKYSEIDGIRRSIGCIGNNSFILRREPLSEERIKELIYEFSFTRGDELYLTNYDDVEMLVRVADYAGKLGIENVYMIVRIEDMEGISPIEGVKIIVEAEYNEENLKKLEKLSFIDGVLLIMTQEDYLEFMKHGTSFRTDIYLDIIYPPSLRSFKINSIELKRIRNPTANKYHPCLSGTLVISADGYALVCPLLRNFIIGDAKREGIKKLVRKTRLRNFWKLKKDKIEGCSLCPFKYICHDCRALEYQASGDPFGIEYCQLEI</sequence>
<keyword evidence="3" id="KW-1185">Reference proteome</keyword>
<dbReference type="OrthoDB" id="30736at2157"/>
<dbReference type="InterPro" id="IPR050377">
    <property type="entry name" value="Radical_SAM_PqqE_MftC-like"/>
</dbReference>
<dbReference type="STRING" id="1343739.PAP_10170"/>
<evidence type="ECO:0000313" key="2">
    <source>
        <dbReference type="EMBL" id="AIF70405.1"/>
    </source>
</evidence>
<evidence type="ECO:0000259" key="1">
    <source>
        <dbReference type="Pfam" id="PF13186"/>
    </source>
</evidence>
<organism evidence="2 3">
    <name type="scientific">Palaeococcus pacificus DY20341</name>
    <dbReference type="NCBI Taxonomy" id="1343739"/>
    <lineage>
        <taxon>Archaea</taxon>
        <taxon>Methanobacteriati</taxon>
        <taxon>Methanobacteriota</taxon>
        <taxon>Thermococci</taxon>
        <taxon>Thermococcales</taxon>
        <taxon>Thermococcaceae</taxon>
        <taxon>Palaeococcus</taxon>
    </lineage>
</organism>
<dbReference type="EMBL" id="CP006019">
    <property type="protein sequence ID" value="AIF70405.1"/>
    <property type="molecule type" value="Genomic_DNA"/>
</dbReference>
<dbReference type="GeneID" id="24843124"/>
<dbReference type="SUPFAM" id="SSF102114">
    <property type="entry name" value="Radical SAM enzymes"/>
    <property type="match status" value="1"/>
</dbReference>
<accession>A0A075LUK6</accession>
<protein>
    <recommendedName>
        <fullName evidence="1">4Fe4S-binding SPASM domain-containing protein</fullName>
    </recommendedName>
</protein>
<dbReference type="KEGG" id="ppac:PAP_10170"/>
<reference evidence="3" key="1">
    <citation type="submission" date="2013-06" db="EMBL/GenBank/DDBJ databases">
        <title>Complete Genome Sequence of Hyperthermophilic Palaeococcus pacificus DY20341T, Isolated from a Deep-Sea Hydrothermal Sediments.</title>
        <authorList>
            <person name="Zeng X."/>
            <person name="Shao Z."/>
        </authorList>
    </citation>
    <scope>NUCLEOTIDE SEQUENCE [LARGE SCALE GENOMIC DNA]</scope>
    <source>
        <strain evidence="3">DY20341</strain>
    </source>
</reference>
<dbReference type="HOGENOM" id="CLU_902006_0_0_2"/>
<gene>
    <name evidence="2" type="ORF">PAP_10170</name>
</gene>
<evidence type="ECO:0000313" key="3">
    <source>
        <dbReference type="Proteomes" id="UP000027981"/>
    </source>
</evidence>